<dbReference type="EMBL" id="DSJT01000029">
    <property type="protein sequence ID" value="HEF87715.1"/>
    <property type="molecule type" value="Genomic_DNA"/>
</dbReference>
<gene>
    <name evidence="4" type="ORF">ENP55_05440</name>
</gene>
<feature type="domain" description="Thiolase N-terminal" evidence="2">
    <location>
        <begin position="4"/>
        <end position="220"/>
    </location>
</feature>
<dbReference type="PANTHER" id="PTHR42870">
    <property type="entry name" value="ACETYL-COA C-ACETYLTRANSFERASE"/>
    <property type="match status" value="1"/>
</dbReference>
<evidence type="ECO:0000256" key="1">
    <source>
        <dbReference type="ARBA" id="ARBA00023229"/>
    </source>
</evidence>
<protein>
    <submittedName>
        <fullName evidence="4">Acetyl-CoA acetyltransferase</fullName>
    </submittedName>
</protein>
<organism evidence="4">
    <name type="scientific">Thermosphaera aggregans</name>
    <dbReference type="NCBI Taxonomy" id="54254"/>
    <lineage>
        <taxon>Archaea</taxon>
        <taxon>Thermoproteota</taxon>
        <taxon>Thermoprotei</taxon>
        <taxon>Desulfurococcales</taxon>
        <taxon>Desulfurococcaceae</taxon>
        <taxon>Thermosphaera</taxon>
    </lineage>
</organism>
<dbReference type="InterPro" id="IPR055140">
    <property type="entry name" value="Thiolase_C_2"/>
</dbReference>
<evidence type="ECO:0000259" key="3">
    <source>
        <dbReference type="Pfam" id="PF22691"/>
    </source>
</evidence>
<dbReference type="CDD" id="cd00829">
    <property type="entry name" value="SCP-x_thiolase"/>
    <property type="match status" value="1"/>
</dbReference>
<dbReference type="InterPro" id="IPR020616">
    <property type="entry name" value="Thiolase_N"/>
</dbReference>
<dbReference type="PANTHER" id="PTHR42870:SF6">
    <property type="entry name" value="ACETYL-COA C-ACYLTRANSFERASE"/>
    <property type="match status" value="1"/>
</dbReference>
<dbReference type="Pfam" id="PF00108">
    <property type="entry name" value="Thiolase_N"/>
    <property type="match status" value="1"/>
</dbReference>
<comment type="caution">
    <text evidence="4">The sequence shown here is derived from an EMBL/GenBank/DDBJ whole genome shotgun (WGS) entry which is preliminary data.</text>
</comment>
<dbReference type="GO" id="GO:0008299">
    <property type="term" value="P:isoprenoid biosynthetic process"/>
    <property type="evidence" value="ECO:0007669"/>
    <property type="project" value="UniProtKB-KW"/>
</dbReference>
<dbReference type="AlphaFoldDB" id="A0A7C2BL14"/>
<dbReference type="PIRSF" id="PIRSF000429">
    <property type="entry name" value="Ac-CoA_Ac_transf"/>
    <property type="match status" value="1"/>
</dbReference>
<keyword evidence="1" id="KW-0414">Isoprene biosynthesis</keyword>
<dbReference type="Gene3D" id="3.40.47.10">
    <property type="match status" value="1"/>
</dbReference>
<name>A0A7C2BL14_9CREN</name>
<reference evidence="4" key="1">
    <citation type="journal article" date="2020" name="mSystems">
        <title>Genome- and Community-Level Interaction Insights into Carbon Utilization and Element Cycling Functions of Hydrothermarchaeota in Hydrothermal Sediment.</title>
        <authorList>
            <person name="Zhou Z."/>
            <person name="Liu Y."/>
            <person name="Xu W."/>
            <person name="Pan J."/>
            <person name="Luo Z.H."/>
            <person name="Li M."/>
        </authorList>
    </citation>
    <scope>NUCLEOTIDE SEQUENCE [LARGE SCALE GENOMIC DNA]</scope>
    <source>
        <strain evidence="4">SpSt-23</strain>
    </source>
</reference>
<keyword evidence="4" id="KW-0808">Transferase</keyword>
<evidence type="ECO:0000259" key="2">
    <source>
        <dbReference type="Pfam" id="PF00108"/>
    </source>
</evidence>
<proteinExistence type="predicted"/>
<dbReference type="GO" id="GO:0016747">
    <property type="term" value="F:acyltransferase activity, transferring groups other than amino-acyl groups"/>
    <property type="evidence" value="ECO:0007669"/>
    <property type="project" value="InterPro"/>
</dbReference>
<dbReference type="SUPFAM" id="SSF53901">
    <property type="entry name" value="Thiolase-like"/>
    <property type="match status" value="1"/>
</dbReference>
<accession>A0A7C2BL14</accession>
<sequence length="391" mass="41636">MEKVFIAGVGLTKIGRFYTRSAASLFKEALEKAVSDAGGLKPRALVVGNMTSSVLMQQDSLGALLADHAGLRGIPAFKVEAACGSGGAAFYTGFSLVKSGLAEVVAVGGVEKLTEANTPMVTRALAQAADADFEVFYGVTFTGLNAMLARLYMEKFGYTEEDLSYWPLRMHEYASYNPYAQLPKKTSLKEILESPVIADPVRLFHAAPIGDGAAVVLLVRGEDRAREIARQLGRDVLVEVAGVALATDSVDLASRNDLMTLESTIKASRAALEMAGVETRNVDYVELHDAFHVTGFTSLEDLGFAPKGEAPKLWKEGRFGKGDKPEVNFSGGLKARGHPVGATGIYQIAEATMQLRGDFPGFKASSPETALTHNIGGVSTIAAVSVLRRVK</sequence>
<dbReference type="InterPro" id="IPR016039">
    <property type="entry name" value="Thiolase-like"/>
</dbReference>
<evidence type="ECO:0000313" key="4">
    <source>
        <dbReference type="EMBL" id="HEF87715.1"/>
    </source>
</evidence>
<feature type="domain" description="Thiolase C-terminal" evidence="3">
    <location>
        <begin position="246"/>
        <end position="389"/>
    </location>
</feature>
<dbReference type="InterPro" id="IPR002155">
    <property type="entry name" value="Thiolase"/>
</dbReference>
<dbReference type="Pfam" id="PF22691">
    <property type="entry name" value="Thiolase_C_1"/>
    <property type="match status" value="1"/>
</dbReference>